<dbReference type="PANTHER" id="PTHR23023">
    <property type="entry name" value="DIMETHYLANILINE MONOOXYGENASE"/>
    <property type="match status" value="1"/>
</dbReference>
<dbReference type="FunFam" id="3.50.50.60:FF:000159">
    <property type="entry name" value="Dimethylaniline monooxygenase [N-oxide-forming]"/>
    <property type="match status" value="1"/>
</dbReference>
<dbReference type="OrthoDB" id="66881at2759"/>
<dbReference type="Gene3D" id="3.50.50.60">
    <property type="entry name" value="FAD/NAD(P)-binding domain"/>
    <property type="match status" value="2"/>
</dbReference>
<keyword evidence="12 19" id="KW-0472">Membrane</keyword>
<evidence type="ECO:0000256" key="9">
    <source>
        <dbReference type="ARBA" id="ARBA00022989"/>
    </source>
</evidence>
<reference evidence="21" key="2">
    <citation type="submission" date="2025-09" db="UniProtKB">
        <authorList>
            <consortium name="Ensembl"/>
        </authorList>
    </citation>
    <scope>IDENTIFICATION</scope>
</reference>
<dbReference type="Gene3D" id="3.40.50.2300">
    <property type="match status" value="2"/>
</dbReference>
<comment type="catalytic activity">
    <reaction evidence="15">
        <text>hypotaurine + NADPH + O2 + H(+) = taurine + NADP(+) + H2O</text>
        <dbReference type="Rhea" id="RHEA:69819"/>
        <dbReference type="ChEBI" id="CHEBI:15377"/>
        <dbReference type="ChEBI" id="CHEBI:15378"/>
        <dbReference type="ChEBI" id="CHEBI:15379"/>
        <dbReference type="ChEBI" id="CHEBI:57783"/>
        <dbReference type="ChEBI" id="CHEBI:57853"/>
        <dbReference type="ChEBI" id="CHEBI:58349"/>
        <dbReference type="ChEBI" id="CHEBI:507393"/>
        <dbReference type="EC" id="1.14.13.8"/>
    </reaction>
    <physiologicalReaction direction="left-to-right" evidence="15">
        <dbReference type="Rhea" id="RHEA:69820"/>
    </physiologicalReaction>
</comment>
<evidence type="ECO:0000256" key="4">
    <source>
        <dbReference type="ARBA" id="ARBA00022630"/>
    </source>
</evidence>
<evidence type="ECO:0000256" key="18">
    <source>
        <dbReference type="RuleBase" id="RU361177"/>
    </source>
</evidence>
<comment type="catalytic activity">
    <reaction evidence="17">
        <text>N,N-dimethylaniline + NADPH + O2 + H(+) = N,N-dimethylaniline N-oxide + NADP(+) + H2O</text>
        <dbReference type="Rhea" id="RHEA:24468"/>
        <dbReference type="ChEBI" id="CHEBI:15377"/>
        <dbReference type="ChEBI" id="CHEBI:15378"/>
        <dbReference type="ChEBI" id="CHEBI:15379"/>
        <dbReference type="ChEBI" id="CHEBI:16269"/>
        <dbReference type="ChEBI" id="CHEBI:17735"/>
        <dbReference type="ChEBI" id="CHEBI:57783"/>
        <dbReference type="ChEBI" id="CHEBI:58349"/>
        <dbReference type="EC" id="1.14.13.8"/>
    </reaction>
    <physiologicalReaction direction="left-to-right" evidence="17">
        <dbReference type="Rhea" id="RHEA:24469"/>
    </physiologicalReaction>
</comment>
<accession>A0A8C5PLV2</accession>
<dbReference type="Ensembl" id="ENSLLET00000025728.1">
    <property type="protein sequence ID" value="ENSLLEP00000024779.1"/>
    <property type="gene ID" value="ENSLLEG00000015754.1"/>
</dbReference>
<dbReference type="GeneTree" id="ENSGT00940000161099"/>
<comment type="cofactor">
    <cofactor evidence="1 18">
        <name>FAD</name>
        <dbReference type="ChEBI" id="CHEBI:57692"/>
    </cofactor>
</comment>
<dbReference type="PRINTS" id="PR01121">
    <property type="entry name" value="FMOXYGENASE1"/>
</dbReference>
<comment type="catalytic activity">
    <reaction evidence="16">
        <text>trimethylamine + NADPH + O2 = trimethylamine N-oxide + NADP(+) + H2O</text>
        <dbReference type="Rhea" id="RHEA:31979"/>
        <dbReference type="ChEBI" id="CHEBI:15377"/>
        <dbReference type="ChEBI" id="CHEBI:15379"/>
        <dbReference type="ChEBI" id="CHEBI:15724"/>
        <dbReference type="ChEBI" id="CHEBI:57783"/>
        <dbReference type="ChEBI" id="CHEBI:58349"/>
        <dbReference type="ChEBI" id="CHEBI:58389"/>
        <dbReference type="EC" id="1.14.13.148"/>
    </reaction>
    <physiologicalReaction direction="left-to-right" evidence="16">
        <dbReference type="Rhea" id="RHEA:31980"/>
    </physiologicalReaction>
</comment>
<dbReference type="GO" id="GO:0050661">
    <property type="term" value="F:NADP binding"/>
    <property type="evidence" value="ECO:0007669"/>
    <property type="project" value="InterPro"/>
</dbReference>
<dbReference type="InterPro" id="IPR001828">
    <property type="entry name" value="ANF_lig-bd_rcpt"/>
</dbReference>
<dbReference type="PRINTS" id="PR00370">
    <property type="entry name" value="FMOXYGENASE"/>
</dbReference>
<evidence type="ECO:0000256" key="3">
    <source>
        <dbReference type="ARBA" id="ARBA00009183"/>
    </source>
</evidence>
<dbReference type="InterPro" id="IPR020946">
    <property type="entry name" value="Flavin_mOase-like"/>
</dbReference>
<keyword evidence="7 18" id="KW-0274">FAD</keyword>
<evidence type="ECO:0000256" key="5">
    <source>
        <dbReference type="ARBA" id="ARBA00022692"/>
    </source>
</evidence>
<evidence type="ECO:0000256" key="15">
    <source>
        <dbReference type="ARBA" id="ARBA00048041"/>
    </source>
</evidence>
<feature type="domain" description="Receptor ligand binding region" evidence="20">
    <location>
        <begin position="7"/>
        <end position="248"/>
    </location>
</feature>
<dbReference type="Pfam" id="PF01094">
    <property type="entry name" value="ANF_receptor"/>
    <property type="match status" value="1"/>
</dbReference>
<keyword evidence="9 19" id="KW-1133">Transmembrane helix</keyword>
<protein>
    <recommendedName>
        <fullName evidence="18">Flavin-containing monooxygenase</fullName>
        <ecNumber evidence="18">1.-.-.-</ecNumber>
    </recommendedName>
</protein>
<dbReference type="SUPFAM" id="SSF53822">
    <property type="entry name" value="Periplasmic binding protein-like I"/>
    <property type="match status" value="1"/>
</dbReference>
<dbReference type="InterPro" id="IPR036188">
    <property type="entry name" value="FAD/NAD-bd_sf"/>
</dbReference>
<evidence type="ECO:0000256" key="10">
    <source>
        <dbReference type="ARBA" id="ARBA00023002"/>
    </source>
</evidence>
<evidence type="ECO:0000256" key="13">
    <source>
        <dbReference type="ARBA" id="ARBA00045957"/>
    </source>
</evidence>
<evidence type="ECO:0000256" key="1">
    <source>
        <dbReference type="ARBA" id="ARBA00001974"/>
    </source>
</evidence>
<evidence type="ECO:0000256" key="14">
    <source>
        <dbReference type="ARBA" id="ARBA00047338"/>
    </source>
</evidence>
<comment type="catalytic activity">
    <reaction evidence="14">
        <text>hypotaurine + NADH + O2 + H(+) = taurine + NAD(+) + H2O</text>
        <dbReference type="Rhea" id="RHEA:74111"/>
        <dbReference type="ChEBI" id="CHEBI:15377"/>
        <dbReference type="ChEBI" id="CHEBI:15378"/>
        <dbReference type="ChEBI" id="CHEBI:15379"/>
        <dbReference type="ChEBI" id="CHEBI:57540"/>
        <dbReference type="ChEBI" id="CHEBI:57853"/>
        <dbReference type="ChEBI" id="CHEBI:57945"/>
        <dbReference type="ChEBI" id="CHEBI:507393"/>
        <dbReference type="EC" id="1.14.13.8"/>
    </reaction>
    <physiologicalReaction direction="left-to-right" evidence="14">
        <dbReference type="Rhea" id="RHEA:74112"/>
    </physiologicalReaction>
</comment>
<evidence type="ECO:0000313" key="22">
    <source>
        <dbReference type="Proteomes" id="UP000694569"/>
    </source>
</evidence>
<keyword evidence="4 18" id="KW-0285">Flavoprotein</keyword>
<name>A0A8C5PLV2_9ANUR</name>
<keyword evidence="6" id="KW-0256">Endoplasmic reticulum</keyword>
<dbReference type="SUPFAM" id="SSF51905">
    <property type="entry name" value="FAD/NAD(P)-binding domain"/>
    <property type="match status" value="3"/>
</dbReference>
<evidence type="ECO:0000313" key="21">
    <source>
        <dbReference type="Ensembl" id="ENSLLEP00000024779.1"/>
    </source>
</evidence>
<keyword evidence="22" id="KW-1185">Reference proteome</keyword>
<comment type="similarity">
    <text evidence="3 18">Belongs to the FMO family.</text>
</comment>
<evidence type="ECO:0000256" key="17">
    <source>
        <dbReference type="ARBA" id="ARBA00049443"/>
    </source>
</evidence>
<keyword evidence="8" id="KW-0521">NADP</keyword>
<evidence type="ECO:0000256" key="8">
    <source>
        <dbReference type="ARBA" id="ARBA00022857"/>
    </source>
</evidence>
<dbReference type="GO" id="GO:0034899">
    <property type="term" value="F:trimethylamine monooxygenase activity"/>
    <property type="evidence" value="ECO:0007669"/>
    <property type="project" value="UniProtKB-EC"/>
</dbReference>
<organism evidence="21 22">
    <name type="scientific">Leptobrachium leishanense</name>
    <name type="common">Leishan spiny toad</name>
    <dbReference type="NCBI Taxonomy" id="445787"/>
    <lineage>
        <taxon>Eukaryota</taxon>
        <taxon>Metazoa</taxon>
        <taxon>Chordata</taxon>
        <taxon>Craniata</taxon>
        <taxon>Vertebrata</taxon>
        <taxon>Euteleostomi</taxon>
        <taxon>Amphibia</taxon>
        <taxon>Batrachia</taxon>
        <taxon>Anura</taxon>
        <taxon>Pelobatoidea</taxon>
        <taxon>Megophryidae</taxon>
        <taxon>Leptobrachium</taxon>
    </lineage>
</organism>
<evidence type="ECO:0000256" key="12">
    <source>
        <dbReference type="ARBA" id="ARBA00023136"/>
    </source>
</evidence>
<dbReference type="InterPro" id="IPR028082">
    <property type="entry name" value="Peripla_BP_I"/>
</dbReference>
<evidence type="ECO:0000256" key="11">
    <source>
        <dbReference type="ARBA" id="ARBA00023033"/>
    </source>
</evidence>
<keyword evidence="11 18" id="KW-0503">Monooxygenase</keyword>
<evidence type="ECO:0000259" key="20">
    <source>
        <dbReference type="Pfam" id="PF01094"/>
    </source>
</evidence>
<evidence type="ECO:0000256" key="2">
    <source>
        <dbReference type="ARBA" id="ARBA00004389"/>
    </source>
</evidence>
<evidence type="ECO:0000256" key="16">
    <source>
        <dbReference type="ARBA" id="ARBA00048088"/>
    </source>
</evidence>
<dbReference type="GO" id="GO:0005789">
    <property type="term" value="C:endoplasmic reticulum membrane"/>
    <property type="evidence" value="ECO:0007669"/>
    <property type="project" value="UniProtKB-SubCell"/>
</dbReference>
<dbReference type="EC" id="1.-.-.-" evidence="18"/>
<proteinExistence type="inferred from homology"/>
<dbReference type="AlphaFoldDB" id="A0A8C5PLV2"/>
<evidence type="ECO:0000256" key="19">
    <source>
        <dbReference type="SAM" id="Phobius"/>
    </source>
</evidence>
<dbReference type="Pfam" id="PF00743">
    <property type="entry name" value="FMO-like"/>
    <property type="match status" value="1"/>
</dbReference>
<dbReference type="GO" id="GO:0050660">
    <property type="term" value="F:flavin adenine dinucleotide binding"/>
    <property type="evidence" value="ECO:0007669"/>
    <property type="project" value="InterPro"/>
</dbReference>
<comment type="subcellular location">
    <subcellularLocation>
        <location evidence="2">Endoplasmic reticulum membrane</location>
        <topology evidence="2">Single-pass membrane protein</topology>
    </subcellularLocation>
</comment>
<dbReference type="Proteomes" id="UP000694569">
    <property type="component" value="Unplaced"/>
</dbReference>
<feature type="transmembrane region" description="Helical" evidence="19">
    <location>
        <begin position="800"/>
        <end position="822"/>
    </location>
</feature>
<sequence length="830" mass="95009">MDIKSAVTQTFVEDSNKNGICIDFIFQARPATTLSSGSKFVPLRHTAKIIVVFFSERQLKDVTSRFVEHLHLNAKILIFSVDPHMQDNADVLRRAELNRTFVFLTANAYIPGFKEFVYEANPTVYKDNDLLKKIWDYYFECPPPGYNKSTEYPWVRHFSLRTVKTPNFDLDNFQSTCNIYIAVYAIAHALHNMYISESKARRNGGLRMEQYRSRQMNNYLRNLHFKTPAGNAFSFHESENANVHLVLVQNVIFPNQTIKKNHVGEYIMLKNSKPELFIKEADIIWQSEDKEGTMNKKVAIIGAGCSGLAAIKCCLDEGLEPTCFERSSDIGGLWRYTEDVEEGRASLYNSVVTNTSKEMMCYSDFPMPPDFPVFLHHEKMLEYLNLYVEHFNLRKYIQFNTEVQHVKEHPNFSNTGQWNVGTEQRGIKETAVFDAVIVCNGHYSDPYFPLHSFPGIEDFKGHYIHSRFYKTPDPYRGKTVLIVGTGNSAGDIAVEIGLTAKQVFLSSRNGSWVVSRIVPGGFPVDMALGRRCTIWIKNILPFAIASKLNEKLLSHWFDHANYGLEPTYRLKHPIVNDYLPSQILQGSIKIKPRIKQFTETSAIFEDGTEIANLDLIIFATGYKASFPFLDGSIIKQNDNHLSLYKHVFPIHLEKQTLAVLGLIQPLGPIFPTSELQARWVTRVLKGAAQLPSVRKMEAHTTKIKKQREKWFGSGRTQNLQTHYIDYINEISVEIKNHPNVLRLILTDPTLAWKVFFGPCTPYQMRLTGPGKWHGARGAIFTQWERTFNPTRTRTERKNHYSGSILPTMLSVCAIMAAIYLGYQYGCFESL</sequence>
<keyword evidence="10 18" id="KW-0560">Oxidoreductase</keyword>
<dbReference type="InterPro" id="IPR000960">
    <property type="entry name" value="Flavin_mOase"/>
</dbReference>
<dbReference type="InterPro" id="IPR050346">
    <property type="entry name" value="FMO-like"/>
</dbReference>
<keyword evidence="5 19" id="KW-0812">Transmembrane</keyword>
<reference evidence="21" key="1">
    <citation type="submission" date="2025-08" db="UniProtKB">
        <authorList>
            <consortium name="Ensembl"/>
        </authorList>
    </citation>
    <scope>IDENTIFICATION</scope>
</reference>
<evidence type="ECO:0000256" key="7">
    <source>
        <dbReference type="ARBA" id="ARBA00022827"/>
    </source>
</evidence>
<evidence type="ECO:0000256" key="6">
    <source>
        <dbReference type="ARBA" id="ARBA00022824"/>
    </source>
</evidence>
<dbReference type="GO" id="GO:0004499">
    <property type="term" value="F:N,N-dimethylaniline monooxygenase activity"/>
    <property type="evidence" value="ECO:0007669"/>
    <property type="project" value="InterPro"/>
</dbReference>
<dbReference type="InterPro" id="IPR002253">
    <property type="entry name" value="Flavin_mOase_1"/>
</dbReference>
<comment type="function">
    <text evidence="13">Broad spectrum monooxygenase that catalyzes the oxygenation of a wide variety of nitrogen- and sulfur-containing compounds including xenobiotics. Catalyzes the S-oxygenation of hypotaurine to produce taurine, an organic osmolyte involved in cell volume regulation as well as a variety of cytoprotective and developmental processes. In vitro, catalyzes the N-oxygenation of trimethylamine (TMA) to produce trimethylamine N-oxide (TMAO) and could therefore participate to the detoxification of this compound that is generated by the action of gut microbiota from dietary precursors such as choline, choline containing compounds, betaine or L-carnitine.</text>
</comment>